<dbReference type="InterPro" id="IPR000073">
    <property type="entry name" value="AB_hydrolase_1"/>
</dbReference>
<dbReference type="InterPro" id="IPR029058">
    <property type="entry name" value="AB_hydrolase_fold"/>
</dbReference>
<proteinExistence type="inferred from homology"/>
<dbReference type="EMBL" id="BAAAZP010000089">
    <property type="protein sequence ID" value="GAA3677066.1"/>
    <property type="molecule type" value="Genomic_DNA"/>
</dbReference>
<gene>
    <name evidence="6" type="ORF">GCM10022224_046570</name>
</gene>
<sequence>MLRMLKTFLALAVLSAPVSAQAPQPSPQWSACPIANAPELQCAGLSVALSPKSDRKITLKIARLPATGAKKGSVLVNFGGPQGYQIASLGSRTQIFDKIRASMDVVTWDPRGYPGLSGAVLQCDWGFMRTPAFPADKAAFDRLVAANKARGEKCRDTDPALFDHMDAASDARDADAIRAALDEDEMNFLGLSYGGTIAQSYARLFPHRVRTMYVDGTGNHSLRDWERGLDTIARQNELFMDRFFAWAPAGTEKRWRALIAKADREPIPAPKADARYDGTQLQSLAFVKLRPGPARWADVLAAVTAAEKGDASGFALSSSQPYPGLPGGGVKECLDFPRPATRQDVARTVKRLRAIAPNTGAAFPLAWHLPLTCAGWPTPVTNPPKPMPRTLPPMLGAGTWQDYDSTRRVVEQIPGSRTIEHDGPGHNLFGAMANPCVIDHVSKYVTERRLPSAGTTCP</sequence>
<evidence type="ECO:0000313" key="6">
    <source>
        <dbReference type="EMBL" id="GAA3677066.1"/>
    </source>
</evidence>
<name>A0ABP7C2L7_9ACTN</name>
<keyword evidence="2 6" id="KW-0378">Hydrolase</keyword>
<dbReference type="InterPro" id="IPR013595">
    <property type="entry name" value="Pept_S33_TAP-like_C"/>
</dbReference>
<feature type="domain" description="Peptidase S33 tripeptidyl aminopeptidase-like C-terminal" evidence="5">
    <location>
        <begin position="369"/>
        <end position="457"/>
    </location>
</feature>
<reference evidence="7" key="1">
    <citation type="journal article" date="2019" name="Int. J. Syst. Evol. Microbiol.">
        <title>The Global Catalogue of Microorganisms (GCM) 10K type strain sequencing project: providing services to taxonomists for standard genome sequencing and annotation.</title>
        <authorList>
            <consortium name="The Broad Institute Genomics Platform"/>
            <consortium name="The Broad Institute Genome Sequencing Center for Infectious Disease"/>
            <person name="Wu L."/>
            <person name="Ma J."/>
        </authorList>
    </citation>
    <scope>NUCLEOTIDE SEQUENCE [LARGE SCALE GENOMIC DNA]</scope>
    <source>
        <strain evidence="7">JCM 16904</strain>
    </source>
</reference>
<evidence type="ECO:0000256" key="3">
    <source>
        <dbReference type="SAM" id="SignalP"/>
    </source>
</evidence>
<dbReference type="PANTHER" id="PTHR43248:SF25">
    <property type="entry name" value="AB HYDROLASE-1 DOMAIN-CONTAINING PROTEIN-RELATED"/>
    <property type="match status" value="1"/>
</dbReference>
<protein>
    <submittedName>
        <fullName evidence="6">Alpha/beta hydrolase</fullName>
    </submittedName>
</protein>
<feature type="signal peptide" evidence="3">
    <location>
        <begin position="1"/>
        <end position="22"/>
    </location>
</feature>
<accession>A0ABP7C2L7</accession>
<dbReference type="Gene3D" id="3.40.50.1820">
    <property type="entry name" value="alpha/beta hydrolase"/>
    <property type="match status" value="1"/>
</dbReference>
<dbReference type="Proteomes" id="UP001500902">
    <property type="component" value="Unassembled WGS sequence"/>
</dbReference>
<evidence type="ECO:0000259" key="5">
    <source>
        <dbReference type="Pfam" id="PF08386"/>
    </source>
</evidence>
<dbReference type="PANTHER" id="PTHR43248">
    <property type="entry name" value="2-SUCCINYL-6-HYDROXY-2,4-CYCLOHEXADIENE-1-CARBOXYLATE SYNTHASE"/>
    <property type="match status" value="1"/>
</dbReference>
<feature type="domain" description="AB hydrolase-1" evidence="4">
    <location>
        <begin position="158"/>
        <end position="259"/>
    </location>
</feature>
<feature type="chain" id="PRO_5046812822" evidence="3">
    <location>
        <begin position="23"/>
        <end position="458"/>
    </location>
</feature>
<dbReference type="Pfam" id="PF00561">
    <property type="entry name" value="Abhydrolase_1"/>
    <property type="match status" value="1"/>
</dbReference>
<keyword evidence="7" id="KW-1185">Reference proteome</keyword>
<keyword evidence="3" id="KW-0732">Signal</keyword>
<comment type="similarity">
    <text evidence="1">Belongs to the peptidase S33 family.</text>
</comment>
<dbReference type="SUPFAM" id="SSF53474">
    <property type="entry name" value="alpha/beta-Hydrolases"/>
    <property type="match status" value="1"/>
</dbReference>
<dbReference type="Pfam" id="PF08386">
    <property type="entry name" value="Abhydrolase_4"/>
    <property type="match status" value="1"/>
</dbReference>
<dbReference type="GO" id="GO:0016787">
    <property type="term" value="F:hydrolase activity"/>
    <property type="evidence" value="ECO:0007669"/>
    <property type="project" value="UniProtKB-KW"/>
</dbReference>
<dbReference type="InterPro" id="IPR051601">
    <property type="entry name" value="Serine_prot/Carboxylest_S33"/>
</dbReference>
<comment type="caution">
    <text evidence="6">The sequence shown here is derived from an EMBL/GenBank/DDBJ whole genome shotgun (WGS) entry which is preliminary data.</text>
</comment>
<organism evidence="6 7">
    <name type="scientific">Nonomuraea antimicrobica</name>
    <dbReference type="NCBI Taxonomy" id="561173"/>
    <lineage>
        <taxon>Bacteria</taxon>
        <taxon>Bacillati</taxon>
        <taxon>Actinomycetota</taxon>
        <taxon>Actinomycetes</taxon>
        <taxon>Streptosporangiales</taxon>
        <taxon>Streptosporangiaceae</taxon>
        <taxon>Nonomuraea</taxon>
    </lineage>
</organism>
<evidence type="ECO:0000256" key="2">
    <source>
        <dbReference type="ARBA" id="ARBA00022801"/>
    </source>
</evidence>
<evidence type="ECO:0000256" key="1">
    <source>
        <dbReference type="ARBA" id="ARBA00010088"/>
    </source>
</evidence>
<evidence type="ECO:0000313" key="7">
    <source>
        <dbReference type="Proteomes" id="UP001500902"/>
    </source>
</evidence>
<evidence type="ECO:0000259" key="4">
    <source>
        <dbReference type="Pfam" id="PF00561"/>
    </source>
</evidence>